<dbReference type="Proteomes" id="UP000308549">
    <property type="component" value="Unassembled WGS sequence"/>
</dbReference>
<dbReference type="EC" id="3.2.1.28" evidence="4"/>
<dbReference type="GO" id="GO:0005993">
    <property type="term" value="P:trehalose catabolic process"/>
    <property type="evidence" value="ECO:0007669"/>
    <property type="project" value="TreeGrafter"/>
</dbReference>
<dbReference type="InterPro" id="IPR008928">
    <property type="entry name" value="6-hairpin_glycosidase_sf"/>
</dbReference>
<name>A0A4U0TMB1_9PEZI</name>
<evidence type="ECO:0000256" key="1">
    <source>
        <dbReference type="ARBA" id="ARBA00005615"/>
    </source>
</evidence>
<dbReference type="InterPro" id="IPR018232">
    <property type="entry name" value="Glyco_hydro_37_CS"/>
</dbReference>
<dbReference type="OrthoDB" id="3542292at2759"/>
<dbReference type="Gene3D" id="1.50.10.10">
    <property type="match status" value="1"/>
</dbReference>
<organism evidence="5 6">
    <name type="scientific">Salinomyces thailandicus</name>
    <dbReference type="NCBI Taxonomy" id="706561"/>
    <lineage>
        <taxon>Eukaryota</taxon>
        <taxon>Fungi</taxon>
        <taxon>Dikarya</taxon>
        <taxon>Ascomycota</taxon>
        <taxon>Pezizomycotina</taxon>
        <taxon>Dothideomycetes</taxon>
        <taxon>Dothideomycetidae</taxon>
        <taxon>Mycosphaerellales</taxon>
        <taxon>Teratosphaeriaceae</taxon>
        <taxon>Salinomyces</taxon>
    </lineage>
</organism>
<reference evidence="5 6" key="1">
    <citation type="submission" date="2017-03" db="EMBL/GenBank/DDBJ databases">
        <title>Genomes of endolithic fungi from Antarctica.</title>
        <authorList>
            <person name="Coleine C."/>
            <person name="Masonjones S."/>
            <person name="Stajich J.E."/>
        </authorList>
    </citation>
    <scope>NUCLEOTIDE SEQUENCE [LARGE SCALE GENOMIC DNA]</scope>
    <source>
        <strain evidence="5 6">CCFEE 6315</strain>
    </source>
</reference>
<dbReference type="InterPro" id="IPR001661">
    <property type="entry name" value="Glyco_hydro_37"/>
</dbReference>
<evidence type="ECO:0000256" key="3">
    <source>
        <dbReference type="ARBA" id="ARBA00023295"/>
    </source>
</evidence>
<dbReference type="PROSITE" id="PS00928">
    <property type="entry name" value="TREHALASE_2"/>
    <property type="match status" value="1"/>
</dbReference>
<dbReference type="PANTHER" id="PTHR23403:SF1">
    <property type="entry name" value="TREHALASE"/>
    <property type="match status" value="1"/>
</dbReference>
<proteinExistence type="inferred from homology"/>
<dbReference type="InterPro" id="IPR012341">
    <property type="entry name" value="6hp_glycosidase-like_sf"/>
</dbReference>
<comment type="catalytic activity">
    <reaction evidence="4">
        <text>alpha,alpha-trehalose + H2O = alpha-D-glucose + beta-D-glucose</text>
        <dbReference type="Rhea" id="RHEA:32675"/>
        <dbReference type="ChEBI" id="CHEBI:15377"/>
        <dbReference type="ChEBI" id="CHEBI:15903"/>
        <dbReference type="ChEBI" id="CHEBI:16551"/>
        <dbReference type="ChEBI" id="CHEBI:17925"/>
        <dbReference type="EC" id="3.2.1.28"/>
    </reaction>
</comment>
<keyword evidence="2 4" id="KW-0378">Hydrolase</keyword>
<dbReference type="Pfam" id="PF01204">
    <property type="entry name" value="Trehalase"/>
    <property type="match status" value="1"/>
</dbReference>
<evidence type="ECO:0000256" key="4">
    <source>
        <dbReference type="RuleBase" id="RU361180"/>
    </source>
</evidence>
<dbReference type="SUPFAM" id="SSF48208">
    <property type="entry name" value="Six-hairpin glycosidases"/>
    <property type="match status" value="1"/>
</dbReference>
<dbReference type="AlphaFoldDB" id="A0A4U0TMB1"/>
<dbReference type="PANTHER" id="PTHR23403">
    <property type="entry name" value="TREHALASE"/>
    <property type="match status" value="1"/>
</dbReference>
<gene>
    <name evidence="5" type="ORF">B0A50_07391</name>
</gene>
<comment type="caution">
    <text evidence="5">The sequence shown here is derived from an EMBL/GenBank/DDBJ whole genome shotgun (WGS) entry which is preliminary data.</text>
</comment>
<evidence type="ECO:0000313" key="5">
    <source>
        <dbReference type="EMBL" id="TKA23074.1"/>
    </source>
</evidence>
<evidence type="ECO:0000313" key="6">
    <source>
        <dbReference type="Proteomes" id="UP000308549"/>
    </source>
</evidence>
<protein>
    <recommendedName>
        <fullName evidence="4">Trehalase</fullName>
        <ecNumber evidence="4">3.2.1.28</ecNumber>
    </recommendedName>
    <alternativeName>
        <fullName evidence="4">Alpha-trehalose glucohydrolase</fullName>
    </alternativeName>
</protein>
<accession>A0A4U0TMB1</accession>
<sequence length="655" mass="73145">MRSFNPYLFGLGAAALKGANALYINGSVIAPCDSPLYCQGDILRQIELAQPYPDSKTFVDLPTIRPLDEVIEAFNRLQKPLVNNTALNDFLNEYFGEAGSELEEVSSDQLTTNPTFLNHVSSQVLRNFTDQVINIWPDLTRQYVGPPRCESASGGNATGCVSSFLPLNRTFVVAGGRFREPYYWDSFWILEGLLRTQGSFTEIALNIIENFLDLVDSFGFVPNGARRYYLNRSQPPLLTQMVKTYVDYTNDTSIIQRALPTLEKEYMFWMNNQSVPVTGKKNATYTLNHYAVLNTQPRPESFREDYITANNASYYATSGIIYPAQNLTEAEKEQLYANLASGAESGWDYSSRWLANPSDAANDVYFPLRSLNTVQIVPVDLNSILYANEIVIADFHAMMSGNKSNAQANQWRQRAAKRSEAMTALMWDEEEWAYFDWNLTSSSRNKYIISDSPTQPDNAPDGYQVLFSPAQYYPFWTGAAPTWLKNNPYAVSQTYSRVAAQLRSHPGAISATNLVTGQQWDEPNVWPPLQYILIQGLLNTPPTFGTQDPYYQRTQSLALELAQNYVNSAFCTWRSTGGSTPQLPQLPGADPRDTGTIFEKYNESSINAAGGGGEYEVVQGFGWSNGVLIWAADVFGRNLTTPNCGNITAADIAED</sequence>
<keyword evidence="3 4" id="KW-0326">Glycosidase</keyword>
<evidence type="ECO:0000256" key="2">
    <source>
        <dbReference type="ARBA" id="ARBA00022801"/>
    </source>
</evidence>
<dbReference type="EMBL" id="NAJL01000061">
    <property type="protein sequence ID" value="TKA23074.1"/>
    <property type="molecule type" value="Genomic_DNA"/>
</dbReference>
<dbReference type="PRINTS" id="PR00744">
    <property type="entry name" value="GLHYDRLASE37"/>
</dbReference>
<comment type="similarity">
    <text evidence="1 4">Belongs to the glycosyl hydrolase 37 family.</text>
</comment>
<dbReference type="GO" id="GO:0004555">
    <property type="term" value="F:alpha,alpha-trehalase activity"/>
    <property type="evidence" value="ECO:0007669"/>
    <property type="project" value="UniProtKB-EC"/>
</dbReference>
<keyword evidence="6" id="KW-1185">Reference proteome</keyword>